<proteinExistence type="predicted"/>
<sequence length="205" mass="21544">MEMSRIGATRIKALLCIALTTGVIATCARAASFKRSGTIATISGVIEDGDDFRLNALLRQPEKIKLIYLNSPGGNLYAAYKMSESIRASGLATAVDASHAICASACTAIFVGGVRRYYLNAQSIVDGSRQGRGLGFHSASDWNGGALHANQEKSDIGNGLLAYVYREMGASEANTLTGRANYTGVFWISGRTALSLNVATSLAGP</sequence>
<dbReference type="InterPro" id="IPR029045">
    <property type="entry name" value="ClpP/crotonase-like_dom_sf"/>
</dbReference>
<dbReference type="Proteomes" id="UP001156882">
    <property type="component" value="Unassembled WGS sequence"/>
</dbReference>
<organism evidence="1 2">
    <name type="scientific">Labrys miyagiensis</name>
    <dbReference type="NCBI Taxonomy" id="346912"/>
    <lineage>
        <taxon>Bacteria</taxon>
        <taxon>Pseudomonadati</taxon>
        <taxon>Pseudomonadota</taxon>
        <taxon>Alphaproteobacteria</taxon>
        <taxon>Hyphomicrobiales</taxon>
        <taxon>Xanthobacteraceae</taxon>
        <taxon>Labrys</taxon>
    </lineage>
</organism>
<accession>A0ABQ6CL79</accession>
<dbReference type="Gene3D" id="3.90.226.10">
    <property type="entry name" value="2-enoyl-CoA Hydratase, Chain A, domain 1"/>
    <property type="match status" value="1"/>
</dbReference>
<name>A0ABQ6CL79_9HYPH</name>
<gene>
    <name evidence="1" type="ORF">GCM10007874_35970</name>
</gene>
<dbReference type="EMBL" id="BSPC01000031">
    <property type="protein sequence ID" value="GLS20580.1"/>
    <property type="molecule type" value="Genomic_DNA"/>
</dbReference>
<dbReference type="SUPFAM" id="SSF52096">
    <property type="entry name" value="ClpP/crotonase"/>
    <property type="match status" value="1"/>
</dbReference>
<reference evidence="2" key="1">
    <citation type="journal article" date="2019" name="Int. J. Syst. Evol. Microbiol.">
        <title>The Global Catalogue of Microorganisms (GCM) 10K type strain sequencing project: providing services to taxonomists for standard genome sequencing and annotation.</title>
        <authorList>
            <consortium name="The Broad Institute Genomics Platform"/>
            <consortium name="The Broad Institute Genome Sequencing Center for Infectious Disease"/>
            <person name="Wu L."/>
            <person name="Ma J."/>
        </authorList>
    </citation>
    <scope>NUCLEOTIDE SEQUENCE [LARGE SCALE GENOMIC DNA]</scope>
    <source>
        <strain evidence="2">NBRC 101365</strain>
    </source>
</reference>
<keyword evidence="2" id="KW-1185">Reference proteome</keyword>
<evidence type="ECO:0000313" key="2">
    <source>
        <dbReference type="Proteomes" id="UP001156882"/>
    </source>
</evidence>
<protein>
    <submittedName>
        <fullName evidence="1">Uncharacterized protein</fullName>
    </submittedName>
</protein>
<evidence type="ECO:0000313" key="1">
    <source>
        <dbReference type="EMBL" id="GLS20580.1"/>
    </source>
</evidence>
<comment type="caution">
    <text evidence="1">The sequence shown here is derived from an EMBL/GenBank/DDBJ whole genome shotgun (WGS) entry which is preliminary data.</text>
</comment>